<evidence type="ECO:0000313" key="3">
    <source>
        <dbReference type="Proteomes" id="UP001239445"/>
    </source>
</evidence>
<feature type="compositionally biased region" description="Basic and acidic residues" evidence="1">
    <location>
        <begin position="277"/>
        <end position="286"/>
    </location>
</feature>
<evidence type="ECO:0000256" key="1">
    <source>
        <dbReference type="SAM" id="MobiDB-lite"/>
    </source>
</evidence>
<feature type="compositionally biased region" description="Polar residues" evidence="1">
    <location>
        <begin position="349"/>
        <end position="369"/>
    </location>
</feature>
<feature type="compositionally biased region" description="Low complexity" evidence="1">
    <location>
        <begin position="296"/>
        <end position="308"/>
    </location>
</feature>
<feature type="region of interest" description="Disordered" evidence="1">
    <location>
        <begin position="196"/>
        <end position="310"/>
    </location>
</feature>
<feature type="compositionally biased region" description="Basic and acidic residues" evidence="1">
    <location>
        <begin position="145"/>
        <end position="156"/>
    </location>
</feature>
<reference evidence="2" key="1">
    <citation type="submission" date="2023-06" db="EMBL/GenBank/DDBJ databases">
        <title>Genome-scale phylogeny and comparative genomics of the fungal order Sordariales.</title>
        <authorList>
            <consortium name="Lawrence Berkeley National Laboratory"/>
            <person name="Hensen N."/>
            <person name="Bonometti L."/>
            <person name="Westerberg I."/>
            <person name="Brannstrom I.O."/>
            <person name="Guillou S."/>
            <person name="Cros-Aarteil S."/>
            <person name="Calhoun S."/>
            <person name="Haridas S."/>
            <person name="Kuo A."/>
            <person name="Mondo S."/>
            <person name="Pangilinan J."/>
            <person name="Riley R."/>
            <person name="Labutti K."/>
            <person name="Andreopoulos B."/>
            <person name="Lipzen A."/>
            <person name="Chen C."/>
            <person name="Yanf M."/>
            <person name="Daum C."/>
            <person name="Ng V."/>
            <person name="Clum A."/>
            <person name="Steindorff A."/>
            <person name="Ohm R."/>
            <person name="Martin F."/>
            <person name="Silar P."/>
            <person name="Natvig D."/>
            <person name="Lalanne C."/>
            <person name="Gautier V."/>
            <person name="Ament-Velasquez S.L."/>
            <person name="Kruys A."/>
            <person name="Hutchinson M.I."/>
            <person name="Powell A.J."/>
            <person name="Barry K."/>
            <person name="Miller A.N."/>
            <person name="Grigoriev I.V."/>
            <person name="Debuchy R."/>
            <person name="Gladieux P."/>
            <person name="Thoren M.H."/>
            <person name="Johannesson H."/>
        </authorList>
    </citation>
    <scope>NUCLEOTIDE SEQUENCE</scope>
    <source>
        <strain evidence="2">PSN4</strain>
    </source>
</reference>
<organism evidence="2 3">
    <name type="scientific">Echria macrotheca</name>
    <dbReference type="NCBI Taxonomy" id="438768"/>
    <lineage>
        <taxon>Eukaryota</taxon>
        <taxon>Fungi</taxon>
        <taxon>Dikarya</taxon>
        <taxon>Ascomycota</taxon>
        <taxon>Pezizomycotina</taxon>
        <taxon>Sordariomycetes</taxon>
        <taxon>Sordariomycetidae</taxon>
        <taxon>Sordariales</taxon>
        <taxon>Schizotheciaceae</taxon>
        <taxon>Echria</taxon>
    </lineage>
</organism>
<feature type="compositionally biased region" description="Polar residues" evidence="1">
    <location>
        <begin position="601"/>
        <end position="611"/>
    </location>
</feature>
<feature type="region of interest" description="Disordered" evidence="1">
    <location>
        <begin position="1"/>
        <end position="179"/>
    </location>
</feature>
<dbReference type="AlphaFoldDB" id="A0AAJ0F6U2"/>
<name>A0AAJ0F6U2_9PEZI</name>
<comment type="caution">
    <text evidence="2">The sequence shown here is derived from an EMBL/GenBank/DDBJ whole genome shotgun (WGS) entry which is preliminary data.</text>
</comment>
<feature type="compositionally biased region" description="Gly residues" evidence="1">
    <location>
        <begin position="612"/>
        <end position="622"/>
    </location>
</feature>
<feature type="compositionally biased region" description="Basic and acidic residues" evidence="1">
    <location>
        <begin position="231"/>
        <end position="240"/>
    </location>
</feature>
<gene>
    <name evidence="2" type="ORF">QBC47DRAFT_412644</name>
</gene>
<feature type="compositionally biased region" description="Polar residues" evidence="1">
    <location>
        <begin position="196"/>
        <end position="216"/>
    </location>
</feature>
<feature type="compositionally biased region" description="Polar residues" evidence="1">
    <location>
        <begin position="157"/>
        <end position="173"/>
    </location>
</feature>
<accession>A0AAJ0F6U2</accession>
<feature type="compositionally biased region" description="Polar residues" evidence="1">
    <location>
        <begin position="623"/>
        <end position="633"/>
    </location>
</feature>
<dbReference type="EMBL" id="MU839832">
    <property type="protein sequence ID" value="KAK1756057.1"/>
    <property type="molecule type" value="Genomic_DNA"/>
</dbReference>
<evidence type="ECO:0000313" key="2">
    <source>
        <dbReference type="EMBL" id="KAK1756057.1"/>
    </source>
</evidence>
<sequence>MDDVPKEPGPPGGLSMLLEPSWGFPSQLPPSGVEGPRAPTPGSDTGPNKADETETQDGNLPQSSSGQDTSNPARPVSRPDDPTSSVLSPPDPSVPPHANSQKTPPDMSRPQEAPLQDQDTPEHKGEAGDSDDDNDISAALRKQALKKEEDAPRDSPECTQIDPTSPLINSTSIRPAPFLSKPAAVNPYLAQISFNSFLPAGSPTTNGQVRNKTPQNDRPPKLAHGRSTVENPRKRACKVDDGDDEYLPPRSRPRPTVRAPIAARNPMGPSPSSWKAGSDEALDRLVKSGGQQKAKSSNPSGPFRSSSPHTAATQKFEPMMSGALPVVPGRSQDEVSFIAEKEVRKSAASARTSHQTHSSIPSTETTTSNHPRRNWAATSGPEAVYGPTGRVFNHPSATTTTKLLEESVNHKEPTATMFETEEEELVRQYIVFRTPRFFPSAQKTKALLAVRCAEHATRVVANRHAKSRLEEIGGEDIVRKKWEVKEDDGLFGGYVKFVDCTVMYFWVSREMREVRVAAVAGEGGGDRGGWHQMMTRDGSGSSLGYPAGFAPDVSRKTTAGTAAAAAGVSGIGGTGSGLSATRFQDFRGQPVPLGGYGNPGSGQQLPRQIGQSLGGHGAGYSNGGWTSWSTAAE</sequence>
<keyword evidence="3" id="KW-1185">Reference proteome</keyword>
<protein>
    <submittedName>
        <fullName evidence="2">Uncharacterized protein</fullName>
    </submittedName>
</protein>
<proteinExistence type="predicted"/>
<feature type="region of interest" description="Disordered" evidence="1">
    <location>
        <begin position="589"/>
        <end position="633"/>
    </location>
</feature>
<feature type="compositionally biased region" description="Polar residues" evidence="1">
    <location>
        <begin position="56"/>
        <end position="72"/>
    </location>
</feature>
<dbReference type="Proteomes" id="UP001239445">
    <property type="component" value="Unassembled WGS sequence"/>
</dbReference>
<feature type="region of interest" description="Disordered" evidence="1">
    <location>
        <begin position="346"/>
        <end position="395"/>
    </location>
</feature>